<comment type="caution">
    <text evidence="4">The sequence shown here is derived from an EMBL/GenBank/DDBJ whole genome shotgun (WGS) entry which is preliminary data.</text>
</comment>
<keyword evidence="2" id="KW-0472">Membrane</keyword>
<dbReference type="Proteomes" id="UP001501637">
    <property type="component" value="Unassembled WGS sequence"/>
</dbReference>
<evidence type="ECO:0000313" key="4">
    <source>
        <dbReference type="EMBL" id="GAA3082515.1"/>
    </source>
</evidence>
<feature type="compositionally biased region" description="Polar residues" evidence="1">
    <location>
        <begin position="200"/>
        <end position="213"/>
    </location>
</feature>
<feature type="compositionally biased region" description="Gly residues" evidence="1">
    <location>
        <begin position="401"/>
        <end position="415"/>
    </location>
</feature>
<evidence type="ECO:0000313" key="5">
    <source>
        <dbReference type="Proteomes" id="UP001501637"/>
    </source>
</evidence>
<name>A0ABP6M644_9ACTN</name>
<gene>
    <name evidence="4" type="ORF">GCM10010449_03050</name>
</gene>
<feature type="region of interest" description="Disordered" evidence="1">
    <location>
        <begin position="195"/>
        <end position="227"/>
    </location>
</feature>
<sequence length="455" mass="47006">MCGRDGWVFGEGWHVMGRLRRGRAMSAVGAALCAVMALPGQAAAGTPSPYAFADDAVPVDGAKNTMGSVRLTPGSTYRSSLPRGGKLYYQLQLDARETVHVSATAVPGLDADVAYGDGVEVSLQDTNGNNCDSGDARFGTSQSPRPITAWAAREVGPAENRCKVAGTYYVVVERNSDPGSSTETWDTELRVVSEPGVAKTASTTPPESWNSASPTPPSGTRKECRGGTGFNDARALRAGVWGDRIEPGQTLFYRVPVDWGQQISAGAELGSASGGDEYVTSALVMSLSNPVRARIDDADTAYDGRQKTTALEPLAPVAYENRYSPIDGVAATRFAGWYYLSVHLNPQVAREFGEGPLDLTLRVNVDGAAKAGPAYVGTARPADQFSVTGQDKEAAVRGETAAGGGSGGSGGSGSGGTDGMKLVAAGGFGAGSLLLAILGVWTLIGRRRAAGGSAT</sequence>
<feature type="region of interest" description="Disordered" evidence="1">
    <location>
        <begin position="387"/>
        <end position="415"/>
    </location>
</feature>
<evidence type="ECO:0000256" key="1">
    <source>
        <dbReference type="SAM" id="MobiDB-lite"/>
    </source>
</evidence>
<proteinExistence type="predicted"/>
<organism evidence="4 5">
    <name type="scientific">Streptomyces rectiviolaceus</name>
    <dbReference type="NCBI Taxonomy" id="332591"/>
    <lineage>
        <taxon>Bacteria</taxon>
        <taxon>Bacillati</taxon>
        <taxon>Actinomycetota</taxon>
        <taxon>Actinomycetes</taxon>
        <taxon>Kitasatosporales</taxon>
        <taxon>Streptomycetaceae</taxon>
        <taxon>Streptomyces</taxon>
    </lineage>
</organism>
<feature type="chain" id="PRO_5045354779" evidence="3">
    <location>
        <begin position="45"/>
        <end position="455"/>
    </location>
</feature>
<keyword evidence="5" id="KW-1185">Reference proteome</keyword>
<keyword evidence="3" id="KW-0732">Signal</keyword>
<evidence type="ECO:0000256" key="2">
    <source>
        <dbReference type="SAM" id="Phobius"/>
    </source>
</evidence>
<keyword evidence="2" id="KW-0812">Transmembrane</keyword>
<keyword evidence="2" id="KW-1133">Transmembrane helix</keyword>
<protein>
    <submittedName>
        <fullName evidence="4">Uncharacterized protein</fullName>
    </submittedName>
</protein>
<dbReference type="EMBL" id="BAAAUG010000010">
    <property type="protein sequence ID" value="GAA3082515.1"/>
    <property type="molecule type" value="Genomic_DNA"/>
</dbReference>
<feature type="signal peptide" evidence="3">
    <location>
        <begin position="1"/>
        <end position="44"/>
    </location>
</feature>
<reference evidence="5" key="1">
    <citation type="journal article" date="2019" name="Int. J. Syst. Evol. Microbiol.">
        <title>The Global Catalogue of Microorganisms (GCM) 10K type strain sequencing project: providing services to taxonomists for standard genome sequencing and annotation.</title>
        <authorList>
            <consortium name="The Broad Institute Genomics Platform"/>
            <consortium name="The Broad Institute Genome Sequencing Center for Infectious Disease"/>
            <person name="Wu L."/>
            <person name="Ma J."/>
        </authorList>
    </citation>
    <scope>NUCLEOTIDE SEQUENCE [LARGE SCALE GENOMIC DNA]</scope>
    <source>
        <strain evidence="5">JCM 9092</strain>
    </source>
</reference>
<evidence type="ECO:0000256" key="3">
    <source>
        <dbReference type="SAM" id="SignalP"/>
    </source>
</evidence>
<feature type="transmembrane region" description="Helical" evidence="2">
    <location>
        <begin position="422"/>
        <end position="444"/>
    </location>
</feature>
<accession>A0ABP6M644</accession>